<evidence type="ECO:0000313" key="2">
    <source>
        <dbReference type="EMBL" id="PQP95230.1"/>
    </source>
</evidence>
<comment type="caution">
    <text evidence="2">The sequence shown here is derived from an EMBL/GenBank/DDBJ whole genome shotgun (WGS) entry which is preliminary data.</text>
</comment>
<feature type="compositionally biased region" description="Polar residues" evidence="1">
    <location>
        <begin position="12"/>
        <end position="25"/>
    </location>
</feature>
<accession>A0A314XUG5</accession>
<sequence length="74" mass="8098">MGNKLGKVVPNSVHSHQNEKATSVQKKSDKRLTVGRTHERKGETKQVAKAAGCQTVTGDGDKESERCFKMTISK</sequence>
<feature type="compositionally biased region" description="Basic and acidic residues" evidence="1">
    <location>
        <begin position="26"/>
        <end position="46"/>
    </location>
</feature>
<protein>
    <submittedName>
        <fullName evidence="2">Uncharacterized protein</fullName>
    </submittedName>
</protein>
<dbReference type="EMBL" id="PJQY01002268">
    <property type="protein sequence ID" value="PQP95230.1"/>
    <property type="molecule type" value="Genomic_DNA"/>
</dbReference>
<dbReference type="Proteomes" id="UP000250321">
    <property type="component" value="Unassembled WGS sequence"/>
</dbReference>
<dbReference type="AlphaFoldDB" id="A0A314XUG5"/>
<name>A0A314XUG5_PRUYE</name>
<evidence type="ECO:0000256" key="1">
    <source>
        <dbReference type="SAM" id="MobiDB-lite"/>
    </source>
</evidence>
<gene>
    <name evidence="2" type="ORF">Pyn_21937</name>
</gene>
<proteinExistence type="predicted"/>
<evidence type="ECO:0000313" key="3">
    <source>
        <dbReference type="Proteomes" id="UP000250321"/>
    </source>
</evidence>
<organism evidence="2 3">
    <name type="scientific">Prunus yedoensis var. nudiflora</name>
    <dbReference type="NCBI Taxonomy" id="2094558"/>
    <lineage>
        <taxon>Eukaryota</taxon>
        <taxon>Viridiplantae</taxon>
        <taxon>Streptophyta</taxon>
        <taxon>Embryophyta</taxon>
        <taxon>Tracheophyta</taxon>
        <taxon>Spermatophyta</taxon>
        <taxon>Magnoliopsida</taxon>
        <taxon>eudicotyledons</taxon>
        <taxon>Gunneridae</taxon>
        <taxon>Pentapetalae</taxon>
        <taxon>rosids</taxon>
        <taxon>fabids</taxon>
        <taxon>Rosales</taxon>
        <taxon>Rosaceae</taxon>
        <taxon>Amygdaloideae</taxon>
        <taxon>Amygdaleae</taxon>
        <taxon>Prunus</taxon>
    </lineage>
</organism>
<reference evidence="2 3" key="1">
    <citation type="submission" date="2018-02" db="EMBL/GenBank/DDBJ databases">
        <title>Draft genome of wild Prunus yedoensis var. nudiflora.</title>
        <authorList>
            <person name="Baek S."/>
            <person name="Kim J.-H."/>
            <person name="Choi K."/>
            <person name="Kim G.-B."/>
            <person name="Cho A."/>
            <person name="Jang H."/>
            <person name="Shin C.-H."/>
            <person name="Yu H.-J."/>
            <person name="Mun J.-H."/>
        </authorList>
    </citation>
    <scope>NUCLEOTIDE SEQUENCE [LARGE SCALE GENOMIC DNA]</scope>
    <source>
        <strain evidence="3">cv. Jeju island</strain>
        <tissue evidence="2">Leaf</tissue>
    </source>
</reference>
<keyword evidence="3" id="KW-1185">Reference proteome</keyword>
<feature type="region of interest" description="Disordered" evidence="1">
    <location>
        <begin position="1"/>
        <end position="47"/>
    </location>
</feature>